<dbReference type="Proteomes" id="UP001158576">
    <property type="component" value="Chromosome PAR"/>
</dbReference>
<protein>
    <submittedName>
        <fullName evidence="1">Oidioi.mRNA.OKI2018_I69.PAR.g12902.t1.cds</fullName>
    </submittedName>
</protein>
<proteinExistence type="predicted"/>
<dbReference type="EMBL" id="OU015568">
    <property type="protein sequence ID" value="CAG5091178.1"/>
    <property type="molecule type" value="Genomic_DNA"/>
</dbReference>
<organism evidence="1 2">
    <name type="scientific">Oikopleura dioica</name>
    <name type="common">Tunicate</name>
    <dbReference type="NCBI Taxonomy" id="34765"/>
    <lineage>
        <taxon>Eukaryota</taxon>
        <taxon>Metazoa</taxon>
        <taxon>Chordata</taxon>
        <taxon>Tunicata</taxon>
        <taxon>Appendicularia</taxon>
        <taxon>Copelata</taxon>
        <taxon>Oikopleuridae</taxon>
        <taxon>Oikopleura</taxon>
    </lineage>
</organism>
<evidence type="ECO:0000313" key="2">
    <source>
        <dbReference type="Proteomes" id="UP001158576"/>
    </source>
</evidence>
<name>A0ABN7S287_OIKDI</name>
<evidence type="ECO:0000313" key="1">
    <source>
        <dbReference type="EMBL" id="CAG5091178.1"/>
    </source>
</evidence>
<keyword evidence="2" id="KW-1185">Reference proteome</keyword>
<sequence length="159" mass="18565">MFEALWEGKDIPKLEKIKHEKAAALCKSTETAKKRISQHAAKSFLFYLTGELTKFNKNFSKSNHIECTHHSNLLKITKYFLTIDSDLVDKADSEYLEELDFRQIITKTAKLLAEMNLRLAREDCKGTDNFELLVNESKIQEILIKLQQKESRRIEKLMQ</sequence>
<reference evidence="1 2" key="1">
    <citation type="submission" date="2021-04" db="EMBL/GenBank/DDBJ databases">
        <authorList>
            <person name="Bliznina A."/>
        </authorList>
    </citation>
    <scope>NUCLEOTIDE SEQUENCE [LARGE SCALE GENOMIC DNA]</scope>
</reference>
<gene>
    <name evidence="1" type="ORF">OKIOD_LOCUS4460</name>
</gene>
<accession>A0ABN7S287</accession>